<evidence type="ECO:0000256" key="4">
    <source>
        <dbReference type="ARBA" id="ARBA00023163"/>
    </source>
</evidence>
<dbReference type="PANTHER" id="PTHR30537">
    <property type="entry name" value="HTH-TYPE TRANSCRIPTIONAL REGULATOR"/>
    <property type="match status" value="1"/>
</dbReference>
<dbReference type="GO" id="GO:0006351">
    <property type="term" value="P:DNA-templated transcription"/>
    <property type="evidence" value="ECO:0007669"/>
    <property type="project" value="TreeGrafter"/>
</dbReference>
<keyword evidence="4" id="KW-0804">Transcription</keyword>
<keyword evidence="2" id="KW-0805">Transcription regulation</keyword>
<dbReference type="AlphaFoldDB" id="A0A0J1FW27"/>
<sequence length="314" mass="33724">MLDRLTGMQVFVRVAALGGLSAAARSLNMSPTLATKHIAALEERLGVKLLHRSPRRLTLTEAGRRYLDGVEKILVDVDEVEASAGADRVEVRGTLRINAPLSFGYLVLVPLMVEFSKLHPAISIDLGLNDRVVDLIEEGWDVALRIGQLKDTSMVARKLADCRMVVCAAPSYLAEHGTPTSVAALAGHNCLGYTLSRPLGADRWTFGAAGEVTVPITGNMRASNGDALVAAAVAGHGVTYQPTFLVADALKSGQLVPLVLDHAPIELHGIFSVFPANRRQPAKVRAFVDFLVEKLSPEPAWDRDIQVVLASEGR</sequence>
<dbReference type="EMBL" id="AEJF01000135">
    <property type="protein sequence ID" value="KLU24068.1"/>
    <property type="molecule type" value="Genomic_DNA"/>
</dbReference>
<dbReference type="Proteomes" id="UP000035963">
    <property type="component" value="Unassembled WGS sequence"/>
</dbReference>
<keyword evidence="3" id="KW-0238">DNA-binding</keyword>
<dbReference type="InterPro" id="IPR036388">
    <property type="entry name" value="WH-like_DNA-bd_sf"/>
</dbReference>
<dbReference type="GO" id="GO:0043565">
    <property type="term" value="F:sequence-specific DNA binding"/>
    <property type="evidence" value="ECO:0007669"/>
    <property type="project" value="TreeGrafter"/>
</dbReference>
<comment type="similarity">
    <text evidence="1">Belongs to the LysR transcriptional regulatory family.</text>
</comment>
<dbReference type="Pfam" id="PF00126">
    <property type="entry name" value="HTH_1"/>
    <property type="match status" value="1"/>
</dbReference>
<protein>
    <submittedName>
        <fullName evidence="6">LysR family transcriptional regulator</fullName>
    </submittedName>
</protein>
<dbReference type="SUPFAM" id="SSF53850">
    <property type="entry name" value="Periplasmic binding protein-like II"/>
    <property type="match status" value="1"/>
</dbReference>
<keyword evidence="7" id="KW-1185">Reference proteome</keyword>
<gene>
    <name evidence="6" type="ORF">EOS_21845</name>
</gene>
<dbReference type="InterPro" id="IPR005119">
    <property type="entry name" value="LysR_subst-bd"/>
</dbReference>
<evidence type="ECO:0000256" key="1">
    <source>
        <dbReference type="ARBA" id="ARBA00009437"/>
    </source>
</evidence>
<dbReference type="CDD" id="cd08422">
    <property type="entry name" value="PBP2_CrgA_like"/>
    <property type="match status" value="1"/>
</dbReference>
<dbReference type="Gene3D" id="1.10.10.10">
    <property type="entry name" value="Winged helix-like DNA-binding domain superfamily/Winged helix DNA-binding domain"/>
    <property type="match status" value="1"/>
</dbReference>
<dbReference type="GO" id="GO:0003700">
    <property type="term" value="F:DNA-binding transcription factor activity"/>
    <property type="evidence" value="ECO:0007669"/>
    <property type="project" value="InterPro"/>
</dbReference>
<dbReference type="PANTHER" id="PTHR30537:SF5">
    <property type="entry name" value="HTH-TYPE TRANSCRIPTIONAL ACTIVATOR TTDR-RELATED"/>
    <property type="match status" value="1"/>
</dbReference>
<evidence type="ECO:0000256" key="3">
    <source>
        <dbReference type="ARBA" id="ARBA00023125"/>
    </source>
</evidence>
<dbReference type="FunFam" id="3.40.190.290:FF:000001">
    <property type="entry name" value="Transcriptional regulator, LysR family"/>
    <property type="match status" value="1"/>
</dbReference>
<accession>A0A0J1FW27</accession>
<reference evidence="6 7" key="1">
    <citation type="journal article" date="2015" name="Genome Announc.">
        <title>Draft Genome Sequence of Burkholderia sp. Strain PML1(12), an Ectomycorrhizosphere-Inhabiting Bacterium with Effective Mineral-Weathering Ability.</title>
        <authorList>
            <person name="Uroz S."/>
            <person name="Oger P."/>
        </authorList>
    </citation>
    <scope>NUCLEOTIDE SEQUENCE [LARGE SCALE GENOMIC DNA]</scope>
    <source>
        <strain evidence="7">PML1(12)</strain>
    </source>
</reference>
<dbReference type="PROSITE" id="PS50931">
    <property type="entry name" value="HTH_LYSR"/>
    <property type="match status" value="1"/>
</dbReference>
<evidence type="ECO:0000313" key="6">
    <source>
        <dbReference type="EMBL" id="KLU24068.1"/>
    </source>
</evidence>
<comment type="caution">
    <text evidence="6">The sequence shown here is derived from an EMBL/GenBank/DDBJ whole genome shotgun (WGS) entry which is preliminary data.</text>
</comment>
<dbReference type="Gene3D" id="3.40.190.290">
    <property type="match status" value="1"/>
</dbReference>
<dbReference type="OrthoDB" id="9786526at2"/>
<evidence type="ECO:0000256" key="2">
    <source>
        <dbReference type="ARBA" id="ARBA00023015"/>
    </source>
</evidence>
<dbReference type="Pfam" id="PF03466">
    <property type="entry name" value="LysR_substrate"/>
    <property type="match status" value="1"/>
</dbReference>
<dbReference type="InterPro" id="IPR058163">
    <property type="entry name" value="LysR-type_TF_proteobact-type"/>
</dbReference>
<name>A0A0J1FW27_9BURK</name>
<proteinExistence type="inferred from homology"/>
<dbReference type="InterPro" id="IPR036390">
    <property type="entry name" value="WH_DNA-bd_sf"/>
</dbReference>
<evidence type="ECO:0000313" key="7">
    <source>
        <dbReference type="Proteomes" id="UP000035963"/>
    </source>
</evidence>
<dbReference type="PATRIC" id="fig|908627.4.peg.4879"/>
<dbReference type="SUPFAM" id="SSF46785">
    <property type="entry name" value="Winged helix' DNA-binding domain"/>
    <property type="match status" value="1"/>
</dbReference>
<dbReference type="InterPro" id="IPR000847">
    <property type="entry name" value="LysR_HTH_N"/>
</dbReference>
<dbReference type="RefSeq" id="WP_047848793.1">
    <property type="nucleotide sequence ID" value="NZ_AEJF01000135.1"/>
</dbReference>
<feature type="domain" description="HTH lysR-type" evidence="5">
    <location>
        <begin position="3"/>
        <end position="60"/>
    </location>
</feature>
<organism evidence="6 7">
    <name type="scientific">Caballeronia mineralivorans PML1(12)</name>
    <dbReference type="NCBI Taxonomy" id="908627"/>
    <lineage>
        <taxon>Bacteria</taxon>
        <taxon>Pseudomonadati</taxon>
        <taxon>Pseudomonadota</taxon>
        <taxon>Betaproteobacteria</taxon>
        <taxon>Burkholderiales</taxon>
        <taxon>Burkholderiaceae</taxon>
        <taxon>Caballeronia</taxon>
    </lineage>
</organism>
<dbReference type="FunFam" id="1.10.10.10:FF:000001">
    <property type="entry name" value="LysR family transcriptional regulator"/>
    <property type="match status" value="1"/>
</dbReference>
<evidence type="ECO:0000259" key="5">
    <source>
        <dbReference type="PROSITE" id="PS50931"/>
    </source>
</evidence>